<reference evidence="3" key="1">
    <citation type="journal article" date="2023" name="Mol. Phylogenet. Evol.">
        <title>Genome-scale phylogeny and comparative genomics of the fungal order Sordariales.</title>
        <authorList>
            <person name="Hensen N."/>
            <person name="Bonometti L."/>
            <person name="Westerberg I."/>
            <person name="Brannstrom I.O."/>
            <person name="Guillou S."/>
            <person name="Cros-Aarteil S."/>
            <person name="Calhoun S."/>
            <person name="Haridas S."/>
            <person name="Kuo A."/>
            <person name="Mondo S."/>
            <person name="Pangilinan J."/>
            <person name="Riley R."/>
            <person name="LaButti K."/>
            <person name="Andreopoulos B."/>
            <person name="Lipzen A."/>
            <person name="Chen C."/>
            <person name="Yan M."/>
            <person name="Daum C."/>
            <person name="Ng V."/>
            <person name="Clum A."/>
            <person name="Steindorff A."/>
            <person name="Ohm R.A."/>
            <person name="Martin F."/>
            <person name="Silar P."/>
            <person name="Natvig D.O."/>
            <person name="Lalanne C."/>
            <person name="Gautier V."/>
            <person name="Ament-Velasquez S.L."/>
            <person name="Kruys A."/>
            <person name="Hutchinson M.I."/>
            <person name="Powell A.J."/>
            <person name="Barry K."/>
            <person name="Miller A.N."/>
            <person name="Grigoriev I.V."/>
            <person name="Debuchy R."/>
            <person name="Gladieux P."/>
            <person name="Hiltunen Thoren M."/>
            <person name="Johannesson H."/>
        </authorList>
    </citation>
    <scope>NUCLEOTIDE SEQUENCE</scope>
    <source>
        <strain evidence="3">CBS 141.50</strain>
    </source>
</reference>
<proteinExistence type="predicted"/>
<evidence type="ECO:0000313" key="3">
    <source>
        <dbReference type="EMBL" id="KAK4142986.1"/>
    </source>
</evidence>
<gene>
    <name evidence="3" type="ORF">C8A04DRAFT_37857</name>
</gene>
<keyword evidence="2" id="KW-0472">Membrane</keyword>
<accession>A0AAN6ZMV7</accession>
<evidence type="ECO:0000313" key="4">
    <source>
        <dbReference type="Proteomes" id="UP001302676"/>
    </source>
</evidence>
<dbReference type="AlphaFoldDB" id="A0AAN6ZMV7"/>
<reference evidence="3" key="2">
    <citation type="submission" date="2023-05" db="EMBL/GenBank/DDBJ databases">
        <authorList>
            <consortium name="Lawrence Berkeley National Laboratory"/>
            <person name="Steindorff A."/>
            <person name="Hensen N."/>
            <person name="Bonometti L."/>
            <person name="Westerberg I."/>
            <person name="Brannstrom I.O."/>
            <person name="Guillou S."/>
            <person name="Cros-Aarteil S."/>
            <person name="Calhoun S."/>
            <person name="Haridas S."/>
            <person name="Kuo A."/>
            <person name="Mondo S."/>
            <person name="Pangilinan J."/>
            <person name="Riley R."/>
            <person name="Labutti K."/>
            <person name="Andreopoulos B."/>
            <person name="Lipzen A."/>
            <person name="Chen C."/>
            <person name="Yanf M."/>
            <person name="Daum C."/>
            <person name="Ng V."/>
            <person name="Clum A."/>
            <person name="Ohm R."/>
            <person name="Martin F."/>
            <person name="Silar P."/>
            <person name="Natvig D."/>
            <person name="Lalanne C."/>
            <person name="Gautier V."/>
            <person name="Ament-Velasquez S.L."/>
            <person name="Kruys A."/>
            <person name="Hutchinson M.I."/>
            <person name="Powell A.J."/>
            <person name="Barry K."/>
            <person name="Miller A.N."/>
            <person name="Grigoriev I.V."/>
            <person name="Debuchy R."/>
            <person name="Gladieux P."/>
            <person name="Thoren M.H."/>
            <person name="Johannesson H."/>
        </authorList>
    </citation>
    <scope>NUCLEOTIDE SEQUENCE</scope>
    <source>
        <strain evidence="3">CBS 141.50</strain>
    </source>
</reference>
<evidence type="ECO:0000256" key="2">
    <source>
        <dbReference type="SAM" id="Phobius"/>
    </source>
</evidence>
<name>A0AAN6ZMV7_9PEZI</name>
<feature type="region of interest" description="Disordered" evidence="1">
    <location>
        <begin position="51"/>
        <end position="93"/>
    </location>
</feature>
<sequence length="260" mass="29241">MASTTTSIPRFLLPQSGLIWRRAVRVPLPARVRSRTPSSSPTPNRIFLRLASSSSSDSSSNDKANTLAKPERFNPPSHGSRLPRGTPPRHYGGELNYQEAKAQASRDYPGLPPPRNSIAHWFLNNRWIHVVITVGTLTGLSIYTFAINFQRSSPFAHMLPAATDYIWHPISSIQMLAEVTRLHEGHKAERIYEKRQRSVDDVGKRAAYRRAHGLPEEMGLFNQPMAKIRRDGEPVQGQGEGDMVVQEGGKETRRKWLGIF</sequence>
<dbReference type="GeneID" id="87820640"/>
<keyword evidence="2" id="KW-0812">Transmembrane</keyword>
<comment type="caution">
    <text evidence="3">The sequence shown here is derived from an EMBL/GenBank/DDBJ whole genome shotgun (WGS) entry which is preliminary data.</text>
</comment>
<dbReference type="Proteomes" id="UP001302676">
    <property type="component" value="Unassembled WGS sequence"/>
</dbReference>
<evidence type="ECO:0000256" key="1">
    <source>
        <dbReference type="SAM" id="MobiDB-lite"/>
    </source>
</evidence>
<dbReference type="RefSeq" id="XP_062636357.1">
    <property type="nucleotide sequence ID" value="XM_062784027.1"/>
</dbReference>
<keyword evidence="4" id="KW-1185">Reference proteome</keyword>
<feature type="transmembrane region" description="Helical" evidence="2">
    <location>
        <begin position="127"/>
        <end position="149"/>
    </location>
</feature>
<dbReference type="EMBL" id="MU853591">
    <property type="protein sequence ID" value="KAK4142986.1"/>
    <property type="molecule type" value="Genomic_DNA"/>
</dbReference>
<organism evidence="3 4">
    <name type="scientific">Dichotomopilus funicola</name>
    <dbReference type="NCBI Taxonomy" id="1934379"/>
    <lineage>
        <taxon>Eukaryota</taxon>
        <taxon>Fungi</taxon>
        <taxon>Dikarya</taxon>
        <taxon>Ascomycota</taxon>
        <taxon>Pezizomycotina</taxon>
        <taxon>Sordariomycetes</taxon>
        <taxon>Sordariomycetidae</taxon>
        <taxon>Sordariales</taxon>
        <taxon>Chaetomiaceae</taxon>
        <taxon>Dichotomopilus</taxon>
    </lineage>
</organism>
<protein>
    <submittedName>
        <fullName evidence="3">Uncharacterized protein</fullName>
    </submittedName>
</protein>
<keyword evidence="2" id="KW-1133">Transmembrane helix</keyword>